<reference evidence="1 2" key="1">
    <citation type="journal article" date="2024" name="Commun. Biol.">
        <title>Comparative genomic analysis of thermophilic fungi reveals convergent evolutionary adaptations and gene losses.</title>
        <authorList>
            <person name="Steindorff A.S."/>
            <person name="Aguilar-Pontes M.V."/>
            <person name="Robinson A.J."/>
            <person name="Andreopoulos B."/>
            <person name="LaButti K."/>
            <person name="Kuo A."/>
            <person name="Mondo S."/>
            <person name="Riley R."/>
            <person name="Otillar R."/>
            <person name="Haridas S."/>
            <person name="Lipzen A."/>
            <person name="Grimwood J."/>
            <person name="Schmutz J."/>
            <person name="Clum A."/>
            <person name="Reid I.D."/>
            <person name="Moisan M.C."/>
            <person name="Butler G."/>
            <person name="Nguyen T.T.M."/>
            <person name="Dewar K."/>
            <person name="Conant G."/>
            <person name="Drula E."/>
            <person name="Henrissat B."/>
            <person name="Hansel C."/>
            <person name="Singer S."/>
            <person name="Hutchinson M.I."/>
            <person name="de Vries R.P."/>
            <person name="Natvig D.O."/>
            <person name="Powell A.J."/>
            <person name="Tsang A."/>
            <person name="Grigoriev I.V."/>
        </authorList>
    </citation>
    <scope>NUCLEOTIDE SEQUENCE [LARGE SCALE GENOMIC DNA]</scope>
    <source>
        <strain evidence="1 2">ATCC 24622</strain>
    </source>
</reference>
<evidence type="ECO:0000313" key="1">
    <source>
        <dbReference type="EMBL" id="KAL1835129.1"/>
    </source>
</evidence>
<dbReference type="Proteomes" id="UP001586593">
    <property type="component" value="Unassembled WGS sequence"/>
</dbReference>
<name>A0ABR3UZV4_9PEZI</name>
<comment type="caution">
    <text evidence="1">The sequence shown here is derived from an EMBL/GenBank/DDBJ whole genome shotgun (WGS) entry which is preliminary data.</text>
</comment>
<protein>
    <submittedName>
        <fullName evidence="1">Uncharacterized protein</fullName>
    </submittedName>
</protein>
<organism evidence="1 2">
    <name type="scientific">Phialemonium thermophilum</name>
    <dbReference type="NCBI Taxonomy" id="223376"/>
    <lineage>
        <taxon>Eukaryota</taxon>
        <taxon>Fungi</taxon>
        <taxon>Dikarya</taxon>
        <taxon>Ascomycota</taxon>
        <taxon>Pezizomycotina</taxon>
        <taxon>Sordariomycetes</taxon>
        <taxon>Sordariomycetidae</taxon>
        <taxon>Cephalothecales</taxon>
        <taxon>Cephalothecaceae</taxon>
        <taxon>Phialemonium</taxon>
    </lineage>
</organism>
<proteinExistence type="predicted"/>
<gene>
    <name evidence="1" type="ORF">VTK73DRAFT_6196</name>
</gene>
<dbReference type="EMBL" id="JAZHXJ010003489">
    <property type="protein sequence ID" value="KAL1835129.1"/>
    <property type="molecule type" value="Genomic_DNA"/>
</dbReference>
<accession>A0ABR3UZV4</accession>
<evidence type="ECO:0000313" key="2">
    <source>
        <dbReference type="Proteomes" id="UP001586593"/>
    </source>
</evidence>
<sequence length="99" mass="10786">MASVGQRGEVVRKWVGTITSPFNKSSRVPCARQKEYPLQDVLPSFLADPFSHSPPRSSATARAVIMSPLPPTSTPLVDFGQKSLLVSALSIAFNPTFWK</sequence>
<keyword evidence="2" id="KW-1185">Reference proteome</keyword>